<dbReference type="PANTHER" id="PTHR30146:SF109">
    <property type="entry name" value="HTH-TYPE TRANSCRIPTIONAL REGULATOR GALS"/>
    <property type="match status" value="1"/>
</dbReference>
<name>A0AAE3SDN8_9BACT</name>
<dbReference type="PROSITE" id="PS50943">
    <property type="entry name" value="HTH_CROC1"/>
    <property type="match status" value="1"/>
</dbReference>
<dbReference type="Pfam" id="PF00532">
    <property type="entry name" value="Peripla_BP_1"/>
    <property type="match status" value="1"/>
</dbReference>
<dbReference type="GO" id="GO:0000976">
    <property type="term" value="F:transcription cis-regulatory region binding"/>
    <property type="evidence" value="ECO:0007669"/>
    <property type="project" value="TreeGrafter"/>
</dbReference>
<dbReference type="InterPro" id="IPR000843">
    <property type="entry name" value="HTH_LacI"/>
</dbReference>
<sequence length="338" mass="37492">MAQHQITIKDIAKMLGISASTVSRALKDHPDISPKTKRMVQAFASKVNYRPNALALNLRRSKTNTIGVIIPELVHHFFSSVISGIEKVAYAAGYNVMICQSNEDYNREVIDAQALLDNRVDGILMSLSKTTLQFDHIQNLIDHGVPVVFFDRAPEEIDADKVFIDDFMGAKIATHHLIATGCRNILHLSAPTHLLIGQRRRDGYIKALEENGIPYNPDFVIKCDTRDDVFANAGKILQMANQIDGIFAVNDSTAIAAMQVLMKNDIRIPEHISVIGFGDGPNATIAYPPLSTVEQKGTEIGKEAIQLLLNQIENKDESYNTTTKIITPVLRIRESTMM</sequence>
<dbReference type="InterPro" id="IPR001387">
    <property type="entry name" value="Cro/C1-type_HTH"/>
</dbReference>
<proteinExistence type="predicted"/>
<dbReference type="InterPro" id="IPR010982">
    <property type="entry name" value="Lambda_DNA-bd_dom_sf"/>
</dbReference>
<dbReference type="PROSITE" id="PS50932">
    <property type="entry name" value="HTH_LACI_2"/>
    <property type="match status" value="1"/>
</dbReference>
<dbReference type="GO" id="GO:0003700">
    <property type="term" value="F:DNA-binding transcription factor activity"/>
    <property type="evidence" value="ECO:0007669"/>
    <property type="project" value="TreeGrafter"/>
</dbReference>
<evidence type="ECO:0000256" key="1">
    <source>
        <dbReference type="ARBA" id="ARBA00023015"/>
    </source>
</evidence>
<keyword evidence="3" id="KW-0804">Transcription</keyword>
<dbReference type="SUPFAM" id="SSF47413">
    <property type="entry name" value="lambda repressor-like DNA-binding domains"/>
    <property type="match status" value="1"/>
</dbReference>
<keyword evidence="7" id="KW-1185">Reference proteome</keyword>
<dbReference type="Pfam" id="PF00356">
    <property type="entry name" value="LacI"/>
    <property type="match status" value="1"/>
</dbReference>
<dbReference type="PANTHER" id="PTHR30146">
    <property type="entry name" value="LACI-RELATED TRANSCRIPTIONAL REPRESSOR"/>
    <property type="match status" value="1"/>
</dbReference>
<organism evidence="6 7">
    <name type="scientific">Plebeiibacterium sediminum</name>
    <dbReference type="NCBI Taxonomy" id="2992112"/>
    <lineage>
        <taxon>Bacteria</taxon>
        <taxon>Pseudomonadati</taxon>
        <taxon>Bacteroidota</taxon>
        <taxon>Bacteroidia</taxon>
        <taxon>Marinilabiliales</taxon>
        <taxon>Marinilabiliaceae</taxon>
        <taxon>Plebeiibacterium</taxon>
    </lineage>
</organism>
<accession>A0AAE3SDN8</accession>
<dbReference type="Gene3D" id="3.40.50.2300">
    <property type="match status" value="2"/>
</dbReference>
<feature type="domain" description="HTH cro/C1-type" evidence="5">
    <location>
        <begin position="3"/>
        <end position="50"/>
    </location>
</feature>
<dbReference type="AlphaFoldDB" id="A0AAE3SDN8"/>
<dbReference type="CDD" id="cd06267">
    <property type="entry name" value="PBP1_LacI_sugar_binding-like"/>
    <property type="match status" value="1"/>
</dbReference>
<dbReference type="EMBL" id="JAPDPJ010000005">
    <property type="protein sequence ID" value="MCW3785623.1"/>
    <property type="molecule type" value="Genomic_DNA"/>
</dbReference>
<dbReference type="SMART" id="SM00354">
    <property type="entry name" value="HTH_LACI"/>
    <property type="match status" value="1"/>
</dbReference>
<keyword evidence="1" id="KW-0805">Transcription regulation</keyword>
<dbReference type="SUPFAM" id="SSF53822">
    <property type="entry name" value="Periplasmic binding protein-like I"/>
    <property type="match status" value="1"/>
</dbReference>
<dbReference type="Gene3D" id="1.10.260.40">
    <property type="entry name" value="lambda repressor-like DNA-binding domains"/>
    <property type="match status" value="1"/>
</dbReference>
<dbReference type="InterPro" id="IPR001761">
    <property type="entry name" value="Peripla_BP/Lac1_sug-bd_dom"/>
</dbReference>
<dbReference type="Proteomes" id="UP001209229">
    <property type="component" value="Unassembled WGS sequence"/>
</dbReference>
<reference evidence="6" key="1">
    <citation type="submission" date="2022-10" db="EMBL/GenBank/DDBJ databases">
        <authorList>
            <person name="Yu W.X."/>
        </authorList>
    </citation>
    <scope>NUCLEOTIDE SEQUENCE</scope>
    <source>
        <strain evidence="6">AAT</strain>
    </source>
</reference>
<evidence type="ECO:0000313" key="6">
    <source>
        <dbReference type="EMBL" id="MCW3785623.1"/>
    </source>
</evidence>
<evidence type="ECO:0000256" key="2">
    <source>
        <dbReference type="ARBA" id="ARBA00023125"/>
    </source>
</evidence>
<evidence type="ECO:0000313" key="7">
    <source>
        <dbReference type="Proteomes" id="UP001209229"/>
    </source>
</evidence>
<evidence type="ECO:0000256" key="3">
    <source>
        <dbReference type="ARBA" id="ARBA00023163"/>
    </source>
</evidence>
<dbReference type="CDD" id="cd01392">
    <property type="entry name" value="HTH_LacI"/>
    <property type="match status" value="1"/>
</dbReference>
<keyword evidence="2" id="KW-0238">DNA-binding</keyword>
<feature type="domain" description="HTH lacI-type" evidence="4">
    <location>
        <begin position="6"/>
        <end position="60"/>
    </location>
</feature>
<protein>
    <submittedName>
        <fullName evidence="6">LacI family transcriptional regulator</fullName>
    </submittedName>
</protein>
<evidence type="ECO:0000259" key="4">
    <source>
        <dbReference type="PROSITE" id="PS50932"/>
    </source>
</evidence>
<comment type="caution">
    <text evidence="6">The sequence shown here is derived from an EMBL/GenBank/DDBJ whole genome shotgun (WGS) entry which is preliminary data.</text>
</comment>
<dbReference type="InterPro" id="IPR028082">
    <property type="entry name" value="Peripla_BP_I"/>
</dbReference>
<evidence type="ECO:0000259" key="5">
    <source>
        <dbReference type="PROSITE" id="PS50943"/>
    </source>
</evidence>
<gene>
    <name evidence="6" type="ORF">OM075_04055</name>
</gene>
<dbReference type="RefSeq" id="WP_301189195.1">
    <property type="nucleotide sequence ID" value="NZ_JAPDPJ010000005.1"/>
</dbReference>